<evidence type="ECO:0000256" key="3">
    <source>
        <dbReference type="ARBA" id="ARBA00022729"/>
    </source>
</evidence>
<evidence type="ECO:0000256" key="4">
    <source>
        <dbReference type="ARBA" id="ARBA00022801"/>
    </source>
</evidence>
<gene>
    <name evidence="8" type="ORF">SAMN05444159_4854</name>
</gene>
<evidence type="ECO:0000256" key="2">
    <source>
        <dbReference type="ARBA" id="ARBA00022525"/>
    </source>
</evidence>
<evidence type="ECO:0000256" key="5">
    <source>
        <dbReference type="ARBA" id="ARBA00023277"/>
    </source>
</evidence>
<sequence>MAFRPPAASKRQLDGVSFDQAVDFAPDARKKFADKDRQPGNKDPSKCKVLLKFPDNGAGPGAVFWSSKMAIDTDGPSAGPGRLNGKALDPSSGQNDTSLHLANGKGLPSEIIPYIVLPELQSGSSRTFNPAVALGDVAIVIFKDKTAAAVCGDLGPFNKIGEASIRVHEALLQQDCPDPCSKRNDKGFCLRARNSSIEQDVLYFVFPNSAFAADELAVETINTKIKERAFGLYNKLRGAS</sequence>
<dbReference type="GO" id="GO:0000272">
    <property type="term" value="P:polysaccharide catabolic process"/>
    <property type="evidence" value="ECO:0007669"/>
    <property type="project" value="UniProtKB-KW"/>
</dbReference>
<proteinExistence type="predicted"/>
<evidence type="ECO:0000256" key="1">
    <source>
        <dbReference type="ARBA" id="ARBA00004613"/>
    </source>
</evidence>
<keyword evidence="3" id="KW-0732">Signal</keyword>
<keyword evidence="7" id="KW-0624">Polysaccharide degradation</keyword>
<keyword evidence="6" id="KW-0326">Glycosidase</keyword>
<accession>A0A1M6XFF2</accession>
<dbReference type="Pfam" id="PF07335">
    <property type="entry name" value="Glyco_hydro_75"/>
    <property type="match status" value="1"/>
</dbReference>
<dbReference type="EMBL" id="LT670844">
    <property type="protein sequence ID" value="SHL04569.1"/>
    <property type="molecule type" value="Genomic_DNA"/>
</dbReference>
<dbReference type="RefSeq" id="WP_079542169.1">
    <property type="nucleotide sequence ID" value="NZ_LT670844.1"/>
</dbReference>
<dbReference type="Proteomes" id="UP000189935">
    <property type="component" value="Chromosome I"/>
</dbReference>
<name>A0A1M6XFF2_9BRAD</name>
<keyword evidence="5" id="KW-0119">Carbohydrate metabolism</keyword>
<organism evidence="8 9">
    <name type="scientific">Bradyrhizobium lablabi</name>
    <dbReference type="NCBI Taxonomy" id="722472"/>
    <lineage>
        <taxon>Bacteria</taxon>
        <taxon>Pseudomonadati</taxon>
        <taxon>Pseudomonadota</taxon>
        <taxon>Alphaproteobacteria</taxon>
        <taxon>Hyphomicrobiales</taxon>
        <taxon>Nitrobacteraceae</taxon>
        <taxon>Bradyrhizobium</taxon>
    </lineage>
</organism>
<dbReference type="OrthoDB" id="4334655at2"/>
<dbReference type="AlphaFoldDB" id="A0A1M6XFF2"/>
<evidence type="ECO:0000313" key="8">
    <source>
        <dbReference type="EMBL" id="SHL04569.1"/>
    </source>
</evidence>
<dbReference type="InterPro" id="IPR009939">
    <property type="entry name" value="Chitosanase_fungal"/>
</dbReference>
<evidence type="ECO:0000256" key="7">
    <source>
        <dbReference type="ARBA" id="ARBA00023326"/>
    </source>
</evidence>
<comment type="subcellular location">
    <subcellularLocation>
        <location evidence="1">Secreted</location>
    </subcellularLocation>
</comment>
<evidence type="ECO:0000256" key="6">
    <source>
        <dbReference type="ARBA" id="ARBA00023295"/>
    </source>
</evidence>
<dbReference type="GO" id="GO:0005576">
    <property type="term" value="C:extracellular region"/>
    <property type="evidence" value="ECO:0007669"/>
    <property type="project" value="UniProtKB-SubCell"/>
</dbReference>
<protein>
    <submittedName>
        <fullName evidence="8">Chitosanase of glycosyl hydrolase group 75</fullName>
    </submittedName>
</protein>
<dbReference type="GO" id="GO:0016977">
    <property type="term" value="F:chitosanase activity"/>
    <property type="evidence" value="ECO:0007669"/>
    <property type="project" value="InterPro"/>
</dbReference>
<keyword evidence="2" id="KW-0964">Secreted</keyword>
<keyword evidence="4 8" id="KW-0378">Hydrolase</keyword>
<reference evidence="8 9" key="1">
    <citation type="submission" date="2016-11" db="EMBL/GenBank/DDBJ databases">
        <authorList>
            <person name="Jaros S."/>
            <person name="Januszkiewicz K."/>
            <person name="Wedrychowicz H."/>
        </authorList>
    </citation>
    <scope>NUCLEOTIDE SEQUENCE [LARGE SCALE GENOMIC DNA]</scope>
    <source>
        <strain evidence="8 9">GAS499</strain>
    </source>
</reference>
<evidence type="ECO:0000313" key="9">
    <source>
        <dbReference type="Proteomes" id="UP000189935"/>
    </source>
</evidence>